<gene>
    <name evidence="1" type="ORF">SAMN04488523_11312</name>
</gene>
<accession>A0A1I2EQD8</accession>
<dbReference type="EMBL" id="FOMW01000013">
    <property type="protein sequence ID" value="SFE94847.1"/>
    <property type="molecule type" value="Genomic_DNA"/>
</dbReference>
<dbReference type="InterPro" id="IPR021848">
    <property type="entry name" value="HODM_asu-like"/>
</dbReference>
<dbReference type="RefSeq" id="WP_093924907.1">
    <property type="nucleotide sequence ID" value="NZ_FOMW01000013.1"/>
</dbReference>
<evidence type="ECO:0008006" key="3">
    <source>
        <dbReference type="Google" id="ProtNLM"/>
    </source>
</evidence>
<reference evidence="1 2" key="1">
    <citation type="submission" date="2016-10" db="EMBL/GenBank/DDBJ databases">
        <authorList>
            <person name="de Groot N.N."/>
        </authorList>
    </citation>
    <scope>NUCLEOTIDE SEQUENCE [LARGE SCALE GENOMIC DNA]</scope>
    <source>
        <strain evidence="1 2">DSM 11443</strain>
    </source>
</reference>
<dbReference type="AlphaFoldDB" id="A0A1I2EQD8"/>
<protein>
    <recommendedName>
        <fullName evidence="3">DUF3445 domain-containing protein</fullName>
    </recommendedName>
</protein>
<proteinExistence type="predicted"/>
<organism evidence="1 2">
    <name type="scientific">Sulfitobacter brevis</name>
    <dbReference type="NCBI Taxonomy" id="74348"/>
    <lineage>
        <taxon>Bacteria</taxon>
        <taxon>Pseudomonadati</taxon>
        <taxon>Pseudomonadota</taxon>
        <taxon>Alphaproteobacteria</taxon>
        <taxon>Rhodobacterales</taxon>
        <taxon>Roseobacteraceae</taxon>
        <taxon>Sulfitobacter</taxon>
    </lineage>
</organism>
<evidence type="ECO:0000313" key="2">
    <source>
        <dbReference type="Proteomes" id="UP000198977"/>
    </source>
</evidence>
<dbReference type="Proteomes" id="UP000198977">
    <property type="component" value="Unassembled WGS sequence"/>
</dbReference>
<keyword evidence="2" id="KW-1185">Reference proteome</keyword>
<dbReference type="Pfam" id="PF11927">
    <property type="entry name" value="HODM_asu-like"/>
    <property type="match status" value="1"/>
</dbReference>
<dbReference type="OrthoDB" id="5242510at2"/>
<evidence type="ECO:0000313" key="1">
    <source>
        <dbReference type="EMBL" id="SFE94847.1"/>
    </source>
</evidence>
<dbReference type="STRING" id="74348.SAMN04488523_11312"/>
<name>A0A1I2EQD8_9RHOB</name>
<sequence>MTEILQNSLPAEMGGAPALPGVAPCEAEDWLRVDEAYAGQMARRIALLESHEPDVLWCAPAALGAAREVLGATLAFLPELGFKLGAGQIVCPDGREVTIDYDRPLWTLGHLVQEDICILQKQGDQHVLTAAVLCFPASWKLSDKVGRPLTDIHVPVAEYDGDLARRVQRLFDGVQVGRPLWRFNKLAYGNAELHQPVRIAATGLPEYVRSERQCIVRMPQSDAVVFSIHTWVVRS</sequence>